<dbReference type="EMBL" id="AEPV01000011">
    <property type="protein sequence ID" value="EFU74852.1"/>
    <property type="molecule type" value="Genomic_DNA"/>
</dbReference>
<dbReference type="AlphaFoldDB" id="E6LD71"/>
<accession>E6LD71</accession>
<proteinExistence type="predicted"/>
<reference evidence="1 2" key="1">
    <citation type="submission" date="2010-12" db="EMBL/GenBank/DDBJ databases">
        <authorList>
            <person name="Muzny D."/>
            <person name="Qin X."/>
            <person name="Deng J."/>
            <person name="Jiang H."/>
            <person name="Liu Y."/>
            <person name="Qu J."/>
            <person name="Song X.-Z."/>
            <person name="Zhang L."/>
            <person name="Thornton R."/>
            <person name="Coyle M."/>
            <person name="Francisco L."/>
            <person name="Jackson L."/>
            <person name="Javaid M."/>
            <person name="Korchina V."/>
            <person name="Kovar C."/>
            <person name="Mata R."/>
            <person name="Mathew T."/>
            <person name="Ngo R."/>
            <person name="Nguyen L."/>
            <person name="Nguyen N."/>
            <person name="Okwuonu G."/>
            <person name="Ongeri F."/>
            <person name="Pham C."/>
            <person name="Simmons D."/>
            <person name="Wilczek-Boney K."/>
            <person name="Hale W."/>
            <person name="Jakkamsetti A."/>
            <person name="Pham P."/>
            <person name="Ruth R."/>
            <person name="San Lucas F."/>
            <person name="Warren J."/>
            <person name="Zhang J."/>
            <person name="Zhao Z."/>
            <person name="Zhou C."/>
            <person name="Zhu D."/>
            <person name="Lee S."/>
            <person name="Bess C."/>
            <person name="Blankenburg K."/>
            <person name="Forbes L."/>
            <person name="Fu Q."/>
            <person name="Gubbala S."/>
            <person name="Hirani K."/>
            <person name="Jayaseelan J.C."/>
            <person name="Lara F."/>
            <person name="Munidasa M."/>
            <person name="Palculict T."/>
            <person name="Patil S."/>
            <person name="Pu L.-L."/>
            <person name="Saada N."/>
            <person name="Tang L."/>
            <person name="Weissenberger G."/>
            <person name="Zhu Y."/>
            <person name="Hemphill L."/>
            <person name="Shang Y."/>
            <person name="Youmans B."/>
            <person name="Ayvaz T."/>
            <person name="Ross M."/>
            <person name="Santibanez J."/>
            <person name="Aqrawi P."/>
            <person name="Gross S."/>
            <person name="Joshi V."/>
            <person name="Fowler G."/>
            <person name="Nazareth L."/>
            <person name="Reid J."/>
            <person name="Worley K."/>
            <person name="Petrosino J."/>
            <person name="Highlander S."/>
            <person name="Gibbs R."/>
        </authorList>
    </citation>
    <scope>NUCLEOTIDE SEQUENCE [LARGE SCALE GENOMIC DNA]</scope>
    <source>
        <strain evidence="2">DSM 15952 / CCUG 50447 / LMG 22039 / TP 1.5</strain>
    </source>
</reference>
<evidence type="ECO:0000313" key="1">
    <source>
        <dbReference type="EMBL" id="EFU74852.1"/>
    </source>
</evidence>
<dbReference type="Proteomes" id="UP000010296">
    <property type="component" value="Unassembled WGS sequence"/>
</dbReference>
<dbReference type="HOGENOM" id="CLU_2632596_0_0_9"/>
<dbReference type="STRING" id="888064.HMPREF9088_0311"/>
<gene>
    <name evidence="1" type="ORF">HMPREF9088_0311</name>
</gene>
<organism evidence="1 2">
    <name type="scientific">Enterococcus italicus (strain DSM 15952 / CCUG 50447 / LMG 22039 / TP 1.5)</name>
    <dbReference type="NCBI Taxonomy" id="888064"/>
    <lineage>
        <taxon>Bacteria</taxon>
        <taxon>Bacillati</taxon>
        <taxon>Bacillota</taxon>
        <taxon>Bacilli</taxon>
        <taxon>Lactobacillales</taxon>
        <taxon>Enterococcaceae</taxon>
        <taxon>Enterococcus</taxon>
    </lineage>
</organism>
<sequence>MYCAGFLSFFRLRTGWLHVRNLVKRASPYNEYFHKMYKNNAKNSKIDLLDRVDYFGFYVLEKQDDLPEIHRMKEGPA</sequence>
<protein>
    <submittedName>
        <fullName evidence="1">Uncharacterized protein</fullName>
    </submittedName>
</protein>
<comment type="caution">
    <text evidence="1">The sequence shown here is derived from an EMBL/GenBank/DDBJ whole genome shotgun (WGS) entry which is preliminary data.</text>
</comment>
<keyword evidence="2" id="KW-1185">Reference proteome</keyword>
<evidence type="ECO:0000313" key="2">
    <source>
        <dbReference type="Proteomes" id="UP000010296"/>
    </source>
</evidence>
<name>E6LD71_ENTI1</name>